<evidence type="ECO:0000256" key="10">
    <source>
        <dbReference type="HAMAP-Rule" id="MF_01569"/>
    </source>
</evidence>
<comment type="subunit">
    <text evidence="2 10">Homodimer.</text>
</comment>
<feature type="domain" description="Aminoacyl-transfer RNA synthetases class-II family profile" evidence="12">
    <location>
        <begin position="35"/>
        <end position="519"/>
    </location>
</feature>
<evidence type="ECO:0000259" key="12">
    <source>
        <dbReference type="PROSITE" id="PS50862"/>
    </source>
</evidence>
<evidence type="ECO:0000256" key="2">
    <source>
        <dbReference type="ARBA" id="ARBA00011738"/>
    </source>
</evidence>
<feature type="region of interest" description="Disordered" evidence="11">
    <location>
        <begin position="238"/>
        <end position="262"/>
    </location>
</feature>
<dbReference type="GO" id="GO:0005829">
    <property type="term" value="C:cytosol"/>
    <property type="evidence" value="ECO:0007669"/>
    <property type="project" value="TreeGrafter"/>
</dbReference>
<evidence type="ECO:0000256" key="11">
    <source>
        <dbReference type="SAM" id="MobiDB-lite"/>
    </source>
</evidence>
<dbReference type="RefSeq" id="WP_014438342.1">
    <property type="nucleotide sequence ID" value="NC_017080.1"/>
</dbReference>
<dbReference type="InterPro" id="IPR036621">
    <property type="entry name" value="Anticodon-bd_dom_sf"/>
</dbReference>
<dbReference type="CDD" id="cd00861">
    <property type="entry name" value="ProRS_anticodon_short"/>
    <property type="match status" value="1"/>
</dbReference>
<proteinExistence type="inferred from homology"/>
<keyword evidence="8 10" id="KW-0030">Aminoacyl-tRNA synthetase</keyword>
<dbReference type="SUPFAM" id="SSF55681">
    <property type="entry name" value="Class II aaRS and biotin synthetases"/>
    <property type="match status" value="1"/>
</dbReference>
<keyword evidence="5 10" id="KW-0547">Nucleotide-binding</keyword>
<comment type="subcellular location">
    <subcellularLocation>
        <location evidence="1 10">Cytoplasm</location>
    </subcellularLocation>
</comment>
<dbReference type="eggNOG" id="COG0442">
    <property type="taxonomic scope" value="Bacteria"/>
</dbReference>
<dbReference type="KEGG" id="phm:PSMK_29750"/>
<sequence>MPDFWSRTLAPTLREAPADAEVPSHRLMLRAGLVRRLGSGSYGYLPLGLRSLRKVERIIREEQHAAGAVEVSLPCLQPISLWERTGRRAAYGANLFVVNDRHGREAALAPTAEEAVADLVGATLSSYKDLPRNVYQIQTKFRDEFRPRFGVLRSREFLMKDGYSFHATADGEGGLDETYRAQYAAYERIFERCGLDYAVVEAETGEMGGRASHQFTVLTPTGEDTVFRSTDGAYAANEEKAATGERPSDLTQEPTGGLEEVETPGVGSIEEVTAFFKKELGSKLAAKNTLKTLVCMMEPPEDAEPPDSADRGGLRFLLVAVRGDHQLNDEKLKAAAERFHGPGALARLAPEEEAQAAGFPLGSVGPHAAAGRGDTAVAVDFDAAHGGFWVVGANRPDAHAKHFHWGRDLTDHLPADRFAVLDLRNALAGDPAPGAVAGDGGPTLVASRGIEVGQVFKLGAKYTRALGIAVAGADGAAVTPLMGCYGIGVNRVLASAIESTGRSTAEKKSGHDADGIIWPVALAPYAVVITPIAWEPDSQVADVCRNLAASLEEAGHDVLIDDRDGRPGPKFKDADLIGFPLRIVVGDKGLSADTPTVELVARDGSLGPRGEAVPLGQACKAALRSLG</sequence>
<dbReference type="Pfam" id="PF03129">
    <property type="entry name" value="HGTP_anticodon"/>
    <property type="match status" value="1"/>
</dbReference>
<keyword evidence="14" id="KW-1185">Reference proteome</keyword>
<dbReference type="PROSITE" id="PS50862">
    <property type="entry name" value="AA_TRNA_LIGASE_II"/>
    <property type="match status" value="1"/>
</dbReference>
<dbReference type="Gene3D" id="3.30.930.10">
    <property type="entry name" value="Bira Bifunctional Protein, Domain 2"/>
    <property type="match status" value="2"/>
</dbReference>
<dbReference type="Gene3D" id="3.90.960.10">
    <property type="entry name" value="YbaK/aminoacyl-tRNA synthetase-associated domain"/>
    <property type="match status" value="1"/>
</dbReference>
<dbReference type="Pfam" id="PF04073">
    <property type="entry name" value="tRNA_edit"/>
    <property type="match status" value="1"/>
</dbReference>
<evidence type="ECO:0000256" key="3">
    <source>
        <dbReference type="ARBA" id="ARBA00022490"/>
    </source>
</evidence>
<dbReference type="PANTHER" id="PTHR42753">
    <property type="entry name" value="MITOCHONDRIAL RIBOSOME PROTEIN L39/PROLYL-TRNA LIGASE FAMILY MEMBER"/>
    <property type="match status" value="1"/>
</dbReference>
<dbReference type="Pfam" id="PF00587">
    <property type="entry name" value="tRNA-synt_2b"/>
    <property type="match status" value="1"/>
</dbReference>
<dbReference type="SUPFAM" id="SSF55826">
    <property type="entry name" value="YbaK/ProRS associated domain"/>
    <property type="match status" value="1"/>
</dbReference>
<dbReference type="NCBIfam" id="NF006625">
    <property type="entry name" value="PRK09194.1"/>
    <property type="match status" value="1"/>
</dbReference>
<dbReference type="InterPro" id="IPR045864">
    <property type="entry name" value="aa-tRNA-synth_II/BPL/LPL"/>
</dbReference>
<dbReference type="GO" id="GO:0006433">
    <property type="term" value="P:prolyl-tRNA aminoacylation"/>
    <property type="evidence" value="ECO:0007669"/>
    <property type="project" value="UniProtKB-UniRule"/>
</dbReference>
<keyword evidence="3 10" id="KW-0963">Cytoplasm</keyword>
<dbReference type="Gene3D" id="3.40.50.800">
    <property type="entry name" value="Anticodon-binding domain"/>
    <property type="match status" value="1"/>
</dbReference>
<evidence type="ECO:0000256" key="1">
    <source>
        <dbReference type="ARBA" id="ARBA00004496"/>
    </source>
</evidence>
<comment type="domain">
    <text evidence="10">Consists of three domains: the N-terminal catalytic domain, the editing domain and the C-terminal anticodon-binding domain.</text>
</comment>
<accession>I0IIP6</accession>
<evidence type="ECO:0000256" key="9">
    <source>
        <dbReference type="ARBA" id="ARBA00047671"/>
    </source>
</evidence>
<comment type="similarity">
    <text evidence="10">Belongs to the class-II aminoacyl-tRNA synthetase family. ProS type 1 subfamily.</text>
</comment>
<evidence type="ECO:0000256" key="5">
    <source>
        <dbReference type="ARBA" id="ARBA00022741"/>
    </source>
</evidence>
<dbReference type="InterPro" id="IPR044140">
    <property type="entry name" value="ProRS_anticodon_short"/>
</dbReference>
<name>I0IIP6_PHYMF</name>
<evidence type="ECO:0000313" key="14">
    <source>
        <dbReference type="Proteomes" id="UP000007881"/>
    </source>
</evidence>
<dbReference type="GO" id="GO:0005524">
    <property type="term" value="F:ATP binding"/>
    <property type="evidence" value="ECO:0007669"/>
    <property type="project" value="UniProtKB-UniRule"/>
</dbReference>
<organism evidence="13 14">
    <name type="scientific">Phycisphaera mikurensis (strain NBRC 102666 / KCTC 22515 / FYK2301M01)</name>
    <dbReference type="NCBI Taxonomy" id="1142394"/>
    <lineage>
        <taxon>Bacteria</taxon>
        <taxon>Pseudomonadati</taxon>
        <taxon>Planctomycetota</taxon>
        <taxon>Phycisphaerae</taxon>
        <taxon>Phycisphaerales</taxon>
        <taxon>Phycisphaeraceae</taxon>
        <taxon>Phycisphaera</taxon>
    </lineage>
</organism>
<dbReference type="InterPro" id="IPR036754">
    <property type="entry name" value="YbaK/aa-tRNA-synt-asso_dom_sf"/>
</dbReference>
<dbReference type="GO" id="GO:0004827">
    <property type="term" value="F:proline-tRNA ligase activity"/>
    <property type="evidence" value="ECO:0007669"/>
    <property type="project" value="UniProtKB-UniRule"/>
</dbReference>
<dbReference type="InterPro" id="IPR002316">
    <property type="entry name" value="Pro-tRNA-ligase_IIa"/>
</dbReference>
<dbReference type="GO" id="GO:0002161">
    <property type="term" value="F:aminoacyl-tRNA deacylase activity"/>
    <property type="evidence" value="ECO:0007669"/>
    <property type="project" value="InterPro"/>
</dbReference>
<dbReference type="InterPro" id="IPR023717">
    <property type="entry name" value="Pro-tRNA-Synthase_IIa_type1"/>
</dbReference>
<dbReference type="NCBIfam" id="TIGR00409">
    <property type="entry name" value="proS_fam_II"/>
    <property type="match status" value="1"/>
</dbReference>
<dbReference type="InterPro" id="IPR007214">
    <property type="entry name" value="YbaK/aa-tRNA-synth-assoc-dom"/>
</dbReference>
<evidence type="ECO:0000313" key="13">
    <source>
        <dbReference type="EMBL" id="BAM05134.1"/>
    </source>
</evidence>
<evidence type="ECO:0000256" key="6">
    <source>
        <dbReference type="ARBA" id="ARBA00022840"/>
    </source>
</evidence>
<dbReference type="STRING" id="1142394.PSMK_29750"/>
<dbReference type="InterPro" id="IPR002314">
    <property type="entry name" value="aa-tRNA-synt_IIb"/>
</dbReference>
<gene>
    <name evidence="10 13" type="primary">proS</name>
    <name evidence="13" type="ordered locus">PSMK_29750</name>
</gene>
<evidence type="ECO:0000256" key="7">
    <source>
        <dbReference type="ARBA" id="ARBA00022917"/>
    </source>
</evidence>
<protein>
    <recommendedName>
        <fullName evidence="10">Proline--tRNA ligase</fullName>
        <ecNumber evidence="10">6.1.1.15</ecNumber>
    </recommendedName>
    <alternativeName>
        <fullName evidence="10">Prolyl-tRNA synthetase</fullName>
        <shortName evidence="10">ProRS</shortName>
    </alternativeName>
</protein>
<dbReference type="EMBL" id="AP012338">
    <property type="protein sequence ID" value="BAM05134.1"/>
    <property type="molecule type" value="Genomic_DNA"/>
</dbReference>
<dbReference type="Proteomes" id="UP000007881">
    <property type="component" value="Chromosome"/>
</dbReference>
<keyword evidence="7 10" id="KW-0648">Protein biosynthesis</keyword>
<dbReference type="AlphaFoldDB" id="I0IIP6"/>
<dbReference type="SUPFAM" id="SSF52954">
    <property type="entry name" value="Class II aaRS ABD-related"/>
    <property type="match status" value="1"/>
</dbReference>
<dbReference type="HAMAP" id="MF_01569">
    <property type="entry name" value="Pro_tRNA_synth_type1"/>
    <property type="match status" value="1"/>
</dbReference>
<dbReference type="InterPro" id="IPR004500">
    <property type="entry name" value="Pro-tRNA-synth_IIa_bac-type"/>
</dbReference>
<comment type="catalytic activity">
    <reaction evidence="9 10">
        <text>tRNA(Pro) + L-proline + ATP = L-prolyl-tRNA(Pro) + AMP + diphosphate</text>
        <dbReference type="Rhea" id="RHEA:14305"/>
        <dbReference type="Rhea" id="RHEA-COMP:9700"/>
        <dbReference type="Rhea" id="RHEA-COMP:9702"/>
        <dbReference type="ChEBI" id="CHEBI:30616"/>
        <dbReference type="ChEBI" id="CHEBI:33019"/>
        <dbReference type="ChEBI" id="CHEBI:60039"/>
        <dbReference type="ChEBI" id="CHEBI:78442"/>
        <dbReference type="ChEBI" id="CHEBI:78532"/>
        <dbReference type="ChEBI" id="CHEBI:456215"/>
        <dbReference type="EC" id="6.1.1.15"/>
    </reaction>
</comment>
<evidence type="ECO:0000256" key="8">
    <source>
        <dbReference type="ARBA" id="ARBA00023146"/>
    </source>
</evidence>
<feature type="compositionally biased region" description="Basic and acidic residues" evidence="11">
    <location>
        <begin position="238"/>
        <end position="248"/>
    </location>
</feature>
<comment type="function">
    <text evidence="10">Catalyzes the attachment of proline to tRNA(Pro) in a two-step reaction: proline is first activated by ATP to form Pro-AMP and then transferred to the acceptor end of tRNA(Pro). As ProRS can inadvertently accommodate and process non-cognate amino acids such as alanine and cysteine, to avoid such errors it has two additional distinct editing activities against alanine. One activity is designated as 'pretransfer' editing and involves the tRNA(Pro)-independent hydrolysis of activated Ala-AMP. The other activity is designated 'posttransfer' editing and involves deacylation of mischarged Ala-tRNA(Pro). The misacylated Cys-tRNA(Pro) is not edited by ProRS.</text>
</comment>
<dbReference type="InterPro" id="IPR050062">
    <property type="entry name" value="Pro-tRNA_synthetase"/>
</dbReference>
<evidence type="ECO:0000256" key="4">
    <source>
        <dbReference type="ARBA" id="ARBA00022598"/>
    </source>
</evidence>
<dbReference type="PRINTS" id="PR01046">
    <property type="entry name" value="TRNASYNTHPRO"/>
</dbReference>
<dbReference type="InterPro" id="IPR004154">
    <property type="entry name" value="Anticodon-bd"/>
</dbReference>
<keyword evidence="6 10" id="KW-0067">ATP-binding</keyword>
<reference evidence="13 14" key="1">
    <citation type="submission" date="2012-02" db="EMBL/GenBank/DDBJ databases">
        <title>Complete genome sequence of Phycisphaera mikurensis NBRC 102666.</title>
        <authorList>
            <person name="Ankai A."/>
            <person name="Hosoyama A."/>
            <person name="Terui Y."/>
            <person name="Sekine M."/>
            <person name="Fukai R."/>
            <person name="Kato Y."/>
            <person name="Nakamura S."/>
            <person name="Yamada-Narita S."/>
            <person name="Kawakoshi A."/>
            <person name="Fukunaga Y."/>
            <person name="Yamazaki S."/>
            <person name="Fujita N."/>
        </authorList>
    </citation>
    <scope>NUCLEOTIDE SEQUENCE [LARGE SCALE GENOMIC DNA]</scope>
    <source>
        <strain evidence="14">NBRC 102666 / KCTC 22515 / FYK2301M01</strain>
    </source>
</reference>
<dbReference type="HOGENOM" id="CLU_016739_0_0_0"/>
<dbReference type="EC" id="6.1.1.15" evidence="10"/>
<keyword evidence="4 10" id="KW-0436">Ligase</keyword>
<dbReference type="PATRIC" id="fig|1142394.8.peg.3082"/>
<dbReference type="InterPro" id="IPR006195">
    <property type="entry name" value="aa-tRNA-synth_II"/>
</dbReference>
<dbReference type="PANTHER" id="PTHR42753:SF2">
    <property type="entry name" value="PROLINE--TRNA LIGASE"/>
    <property type="match status" value="1"/>
</dbReference>